<proteinExistence type="predicted"/>
<evidence type="ECO:0000313" key="1">
    <source>
        <dbReference type="EMBL" id="KZM92804.1"/>
    </source>
</evidence>
<name>A0A164X7G8_DAUCS</name>
<dbReference type="Gramene" id="KZM92804">
    <property type="protein sequence ID" value="KZM92804"/>
    <property type="gene ID" value="DCAR_019831"/>
</dbReference>
<gene>
    <name evidence="1" type="ORF">DCAR_019831</name>
</gene>
<protein>
    <submittedName>
        <fullName evidence="1">Uncharacterized protein</fullName>
    </submittedName>
</protein>
<dbReference type="AlphaFoldDB" id="A0A164X7G8"/>
<comment type="caution">
    <text evidence="1">The sequence shown here is derived from an EMBL/GenBank/DDBJ whole genome shotgun (WGS) entry which is preliminary data.</text>
</comment>
<reference evidence="1" key="1">
    <citation type="journal article" date="2016" name="Nat. Genet.">
        <title>A high-quality carrot genome assembly provides new insights into carotenoid accumulation and asterid genome evolution.</title>
        <authorList>
            <person name="Iorizzo M."/>
            <person name="Ellison S."/>
            <person name="Senalik D."/>
            <person name="Zeng P."/>
            <person name="Satapoomin P."/>
            <person name="Huang J."/>
            <person name="Bowman M."/>
            <person name="Iovene M."/>
            <person name="Sanseverino W."/>
            <person name="Cavagnaro P."/>
            <person name="Yildiz M."/>
            <person name="Macko-Podgorni A."/>
            <person name="Moranska E."/>
            <person name="Grzebelus E."/>
            <person name="Grzebelus D."/>
            <person name="Ashrafi H."/>
            <person name="Zheng Z."/>
            <person name="Cheng S."/>
            <person name="Spooner D."/>
            <person name="Van Deynze A."/>
            <person name="Simon P."/>
        </authorList>
    </citation>
    <scope>NUCLEOTIDE SEQUENCE [LARGE SCALE GENOMIC DNA]</scope>
    <source>
        <tissue evidence="1">Leaf</tissue>
    </source>
</reference>
<sequence>MECKYLPKFGLEIQVQLLWNGMKEEIKIINIFPNPLNKVQISFSSLHILFPPSEHGLGIVLKITLAEYFLSNTVTNILAFSCNSICKTRMLGGPTGSSFESAVVI</sequence>
<organism evidence="1">
    <name type="scientific">Daucus carota subsp. sativus</name>
    <name type="common">Carrot</name>
    <dbReference type="NCBI Taxonomy" id="79200"/>
    <lineage>
        <taxon>Eukaryota</taxon>
        <taxon>Viridiplantae</taxon>
        <taxon>Streptophyta</taxon>
        <taxon>Embryophyta</taxon>
        <taxon>Tracheophyta</taxon>
        <taxon>Spermatophyta</taxon>
        <taxon>Magnoliopsida</taxon>
        <taxon>eudicotyledons</taxon>
        <taxon>Gunneridae</taxon>
        <taxon>Pentapetalae</taxon>
        <taxon>asterids</taxon>
        <taxon>campanulids</taxon>
        <taxon>Apiales</taxon>
        <taxon>Apiaceae</taxon>
        <taxon>Apioideae</taxon>
        <taxon>Scandiceae</taxon>
        <taxon>Daucinae</taxon>
        <taxon>Daucus</taxon>
        <taxon>Daucus sect. Daucus</taxon>
    </lineage>
</organism>
<dbReference type="EMBL" id="LNRQ01000006">
    <property type="protein sequence ID" value="KZM92804.1"/>
    <property type="molecule type" value="Genomic_DNA"/>
</dbReference>
<accession>A0A164X7G8</accession>